<organism evidence="1 2">
    <name type="scientific">Tumebacillus avium</name>
    <dbReference type="NCBI Taxonomy" id="1903704"/>
    <lineage>
        <taxon>Bacteria</taxon>
        <taxon>Bacillati</taxon>
        <taxon>Bacillota</taxon>
        <taxon>Bacilli</taxon>
        <taxon>Bacillales</taxon>
        <taxon>Alicyclobacillaceae</taxon>
        <taxon>Tumebacillus</taxon>
    </lineage>
</organism>
<dbReference type="RefSeq" id="WP_087455386.1">
    <property type="nucleotide sequence ID" value="NZ_CP021434.1"/>
</dbReference>
<gene>
    <name evidence="1" type="ORF">CBW65_02155</name>
</gene>
<dbReference type="EMBL" id="CP021434">
    <property type="protein sequence ID" value="ARU59998.1"/>
    <property type="molecule type" value="Genomic_DNA"/>
</dbReference>
<evidence type="ECO:0000313" key="2">
    <source>
        <dbReference type="Proteomes" id="UP000195437"/>
    </source>
</evidence>
<accession>A0A1Y0IHS4</accession>
<dbReference type="KEGG" id="tum:CBW65_02155"/>
<dbReference type="OrthoDB" id="2964978at2"/>
<name>A0A1Y0IHS4_9BACL</name>
<keyword evidence="2" id="KW-1185">Reference proteome</keyword>
<evidence type="ECO:0000313" key="1">
    <source>
        <dbReference type="EMBL" id="ARU59998.1"/>
    </source>
</evidence>
<dbReference type="Proteomes" id="UP000195437">
    <property type="component" value="Chromosome"/>
</dbReference>
<dbReference type="AlphaFoldDB" id="A0A1Y0IHS4"/>
<reference evidence="2" key="1">
    <citation type="submission" date="2017-05" db="EMBL/GenBank/DDBJ databases">
        <authorList>
            <person name="Sung H."/>
        </authorList>
    </citation>
    <scope>NUCLEOTIDE SEQUENCE [LARGE SCALE GENOMIC DNA]</scope>
    <source>
        <strain evidence="2">AR23208</strain>
    </source>
</reference>
<proteinExistence type="predicted"/>
<sequence length="183" mass="20879">MFDPTIYDNLKVVFEGALYDLDRAGRILITGRDDLVNLATMSRSFVMQVEKPENATCVAKMELSSTLVDFASELRRMRLADEVPGSLLTLSFELPERMVPQSPALDEHFQAVWGEVADVVHERLSPFEPNPEQRKREETPDGMYRITLYFKGKIDEDNIEDVVPLLEHFITSLETIEDVGNSR</sequence>
<protein>
    <submittedName>
        <fullName evidence="1">Uncharacterized protein</fullName>
    </submittedName>
</protein>